<dbReference type="Pfam" id="PF24883">
    <property type="entry name" value="NPHP3_N"/>
    <property type="match status" value="1"/>
</dbReference>
<organism evidence="4 5">
    <name type="scientific">Coniochaeta ligniaria NRRL 30616</name>
    <dbReference type="NCBI Taxonomy" id="1408157"/>
    <lineage>
        <taxon>Eukaryota</taxon>
        <taxon>Fungi</taxon>
        <taxon>Dikarya</taxon>
        <taxon>Ascomycota</taxon>
        <taxon>Pezizomycotina</taxon>
        <taxon>Sordariomycetes</taxon>
        <taxon>Sordariomycetidae</taxon>
        <taxon>Coniochaetales</taxon>
        <taxon>Coniochaetaceae</taxon>
        <taxon>Coniochaeta</taxon>
    </lineage>
</organism>
<evidence type="ECO:0000256" key="2">
    <source>
        <dbReference type="SAM" id="MobiDB-lite"/>
    </source>
</evidence>
<dbReference type="PANTHER" id="PTHR10039">
    <property type="entry name" value="AMELOGENIN"/>
    <property type="match status" value="1"/>
</dbReference>
<keyword evidence="5" id="KW-1185">Reference proteome</keyword>
<proteinExistence type="predicted"/>
<dbReference type="InterPro" id="IPR027417">
    <property type="entry name" value="P-loop_NTPase"/>
</dbReference>
<sequence>METIRAGLKESMSAMTVPTKPAKAAEVVTTVVSLDSSSDSEKTVSVKDEGISSTTTISRKQTSSSFFRIDRVTDIYQTIRRNILQLDDYTYTEQYFDRLNIESYRRYIANERLIRMPRRGSNWDRALRAALMFGENLVDFGDTIQGFCSDTGRASVTGLASCKLLLEVGHSNSNALVPTFQALRELALLVNQVIQIEGLSESSKEVKHATADLYADLVRLVGDIAVFYKKKLESVSHGSVTIKFDVEFGKQIKHIWEHKAKIVHHMWEVKLGKDSDGVETIRQKLNGRHSVRNSFYGQITDNTRRAEDTCEWLKSYLIEFLASEEKTFTITGPAGCGKTMLSRWVRERLQRPLNDEEYFTLYYTFPFDSAEDATSLAFLKNILFQLLERSVGDVHLYEKLVATFAEYSKSKDQKKLEASLWATLDVGLRTLEEHGRQVVIIVDGLEEVVGTTPLAFHKTLREHIAKSDSARAITFSKHISHISQGCKHLIITQKYIVDDIRSFLRQFLGGVPAFTALTGVAEDRVLQELTEKAKDSFLWANLASNLLAKEGSSESLLKTVQALSSDLHDVINKIVAKLPLKTGPTGRILSTLLVAHRSLTVGELAELLCVDVEKKQLSSGPAIDIFQELPRLSGSLAVIRDARVHFKSKAVREHMLGMLGKALPSSNEAHSHLTRSLLLYTKLNLDMTYEPSFDELSYGVIDEHFASYPLLQYAVWNWLFHLRSHGICNADGGVNLTDELKEVFPDSAFFALLERACWTSDSTDLIKRYELALKVREGCFHDKGISVLQTLIILGNLHLSVSNREGSAMCFYKAANVSQLALSRSHTITVVCTSRFLQITEVMNFTCRTEIVTWRIRMIEFMIEETKRTKGPHSHAVIRWYELLATLYVSIHEHHNATLIYKLIYEIYVFIEGKHSPRARKVADTFGGLDITLKNDGDHRHIKEIEDVLLETDEGDGVEITSVELRLRLALVYITQKKWVLAEEIFITLWRSISVACRLKATWELHVLKLRIAIEYIKFLRELKRIEEAVSILTVLWVEYEHHVFENIEIIIRLKEIGLLFKAFGILEVAVTIFSKVWGWFKSKGKTTHDDAVETTVLITEVVEEITTTTIKTKTTTTTTTEVTETIVKEIYESHYHRCKTSGKADAAFFSSCFVLIKLYQSLENWVQAEILIKQTLEITWKAILTAEVNIKLCETHITECIRIATSLAICHHRLRRFDEAERIYLRIFRACFGSLDLEHECVKESLTILIAFYEEHHRHEKVIEIYIEVLERYRKHFGVAHARTIEILYLLAAQCRMLGRKDEFTYYLEIFRVLNKDRKNCHHGARKAGVLLIEYYYEHKMWSELQHACSLLWETFVHHHHECGFEELDIELIYTRYLYVLEVHAKVEFSVLYKLAKEYHTHVLVVFGEAAAIVIKAMIAFGGICERHHEHYHESVTIYEEVIKKITTTKTTTQTVTETEITTVKTRLSKVYVTIITSGGKTTATTFERAIQICLELYAQFTLQYGCWHETTLGKLREIILIYHKMGSHECRTKMIEILQTAFVSIISVSISSTKLYAAATTLAAIYVTAGLVEYAEKLIQEVQHLIIFGNAFVTKEITLKLDVKPSKLTFVFLTAFKQRLVVKTVFTYSEVMATLLLEMSLYEQYSHAVTSNSRIEVILEHGAKLRFFWEEAKLVKHEHLIVALDHKLFALFKTKFAAFLHSEDTVTREFYVALLTELGRTRSKIDFAALSCKAGNARVAQLLEKGEFKRAHEVARCVFHFAEKQKFYHDLHRVQYGYKLAEYMAGIDVRKPSDAKLAEEMLRTSREIMATVLDVFKTDGIDFVRLNFKDLAGIVRLLGSQGDYKELERILRDLWNSREVKEWDSARVLSIGRLLVHVYHANGKLGPAIDMCDRLCYNLQRSKGYLHPDALDTSQLLASLYATGLADPKTRRPDKAMGVYEDVLRQIDFACSSAVSSPRQNRQSGMFRRSFELLKRAHVRLGAWTKPVKEFADLHGRLVERLGKANLAVASPEVWKGGEKEKGDGLGMYLAPREWRLESGEKVNATRRTASPRRPTGTSTTKATRAGWPSTSQTTT</sequence>
<evidence type="ECO:0000259" key="3">
    <source>
        <dbReference type="Pfam" id="PF24883"/>
    </source>
</evidence>
<dbReference type="InterPro" id="IPR056884">
    <property type="entry name" value="NPHP3-like_N"/>
</dbReference>
<dbReference type="InParanoid" id="A0A1J7JBM4"/>
<feature type="region of interest" description="Disordered" evidence="2">
    <location>
        <begin position="2042"/>
        <end position="2078"/>
    </location>
</feature>
<dbReference type="OrthoDB" id="2546325at2759"/>
<reference evidence="4 5" key="1">
    <citation type="submission" date="2016-10" db="EMBL/GenBank/DDBJ databases">
        <title>Draft genome sequence of Coniochaeta ligniaria NRRL30616, a lignocellulolytic fungus for bioabatement of inhibitors in plant biomass hydrolysates.</title>
        <authorList>
            <consortium name="DOE Joint Genome Institute"/>
            <person name="Jimenez D.J."/>
            <person name="Hector R.E."/>
            <person name="Riley R."/>
            <person name="Sun H."/>
            <person name="Grigoriev I.V."/>
            <person name="Van Elsas J.D."/>
            <person name="Nichols N.N."/>
        </authorList>
    </citation>
    <scope>NUCLEOTIDE SEQUENCE [LARGE SCALE GENOMIC DNA]</scope>
    <source>
        <strain evidence="4 5">NRRL 30616</strain>
    </source>
</reference>
<dbReference type="EMBL" id="KV875100">
    <property type="protein sequence ID" value="OIW26628.1"/>
    <property type="molecule type" value="Genomic_DNA"/>
</dbReference>
<dbReference type="Gene3D" id="3.40.50.300">
    <property type="entry name" value="P-loop containing nucleotide triphosphate hydrolases"/>
    <property type="match status" value="1"/>
</dbReference>
<dbReference type="Proteomes" id="UP000182658">
    <property type="component" value="Unassembled WGS sequence"/>
</dbReference>
<feature type="domain" description="Nephrocystin 3-like N-terminal" evidence="3">
    <location>
        <begin position="309"/>
        <end position="468"/>
    </location>
</feature>
<keyword evidence="1" id="KW-0677">Repeat</keyword>
<evidence type="ECO:0000313" key="4">
    <source>
        <dbReference type="EMBL" id="OIW26628.1"/>
    </source>
</evidence>
<protein>
    <recommendedName>
        <fullName evidence="3">Nephrocystin 3-like N-terminal domain-containing protein</fullName>
    </recommendedName>
</protein>
<evidence type="ECO:0000256" key="1">
    <source>
        <dbReference type="ARBA" id="ARBA00022737"/>
    </source>
</evidence>
<dbReference type="SUPFAM" id="SSF48452">
    <property type="entry name" value="TPR-like"/>
    <property type="match status" value="1"/>
</dbReference>
<dbReference type="STRING" id="1408157.A0A1J7JBM4"/>
<dbReference type="Gene3D" id="1.25.40.10">
    <property type="entry name" value="Tetratricopeptide repeat domain"/>
    <property type="match status" value="2"/>
</dbReference>
<dbReference type="InterPro" id="IPR011990">
    <property type="entry name" value="TPR-like_helical_dom_sf"/>
</dbReference>
<evidence type="ECO:0000313" key="5">
    <source>
        <dbReference type="Proteomes" id="UP000182658"/>
    </source>
</evidence>
<dbReference type="PANTHER" id="PTHR10039:SF9">
    <property type="entry name" value="NACHT DOMAIN PROTEIN (AFU_ORTHOLOGUE AFUA_2G01760)"/>
    <property type="match status" value="1"/>
</dbReference>
<name>A0A1J7JBM4_9PEZI</name>
<dbReference type="SUPFAM" id="SSF52540">
    <property type="entry name" value="P-loop containing nucleoside triphosphate hydrolases"/>
    <property type="match status" value="1"/>
</dbReference>
<gene>
    <name evidence="4" type="ORF">CONLIGDRAFT_620511</name>
</gene>
<feature type="compositionally biased region" description="Low complexity" evidence="2">
    <location>
        <begin position="2048"/>
        <end position="2063"/>
    </location>
</feature>
<accession>A0A1J7JBM4</accession>